<dbReference type="CAZy" id="GT9">
    <property type="family name" value="Glycosyltransferase Family 9"/>
</dbReference>
<evidence type="ECO:0000313" key="3">
    <source>
        <dbReference type="EMBL" id="BAI69834.1"/>
    </source>
</evidence>
<keyword evidence="1" id="KW-0328">Glycosyltransferase</keyword>
<dbReference type="OrthoDB" id="9760688at2"/>
<organism evidence="3 4">
    <name type="scientific">Hydrogenobacter thermophilus (strain DSM 6534 / IAM 12695 / TK-6)</name>
    <dbReference type="NCBI Taxonomy" id="608538"/>
    <lineage>
        <taxon>Bacteria</taxon>
        <taxon>Pseudomonadati</taxon>
        <taxon>Aquificota</taxon>
        <taxon>Aquificia</taxon>
        <taxon>Aquificales</taxon>
        <taxon>Aquificaceae</taxon>
        <taxon>Hydrogenobacter</taxon>
    </lineage>
</organism>
<dbReference type="InterPro" id="IPR051199">
    <property type="entry name" value="LPS_LOS_Heptosyltrfase"/>
</dbReference>
<dbReference type="STRING" id="608538.HTH_1383"/>
<accession>D3DJ32</accession>
<evidence type="ECO:0000256" key="2">
    <source>
        <dbReference type="ARBA" id="ARBA00022679"/>
    </source>
</evidence>
<dbReference type="GO" id="GO:0009244">
    <property type="term" value="P:lipopolysaccharide core region biosynthetic process"/>
    <property type="evidence" value="ECO:0007669"/>
    <property type="project" value="TreeGrafter"/>
</dbReference>
<gene>
    <name evidence="3" type="ordered locus">HTH_1383</name>
</gene>
<dbReference type="GO" id="GO:0005829">
    <property type="term" value="C:cytosol"/>
    <property type="evidence" value="ECO:0007669"/>
    <property type="project" value="TreeGrafter"/>
</dbReference>
<dbReference type="KEGG" id="hth:HTH_1383"/>
<dbReference type="PANTHER" id="PTHR30160:SF1">
    <property type="entry name" value="LIPOPOLYSACCHARIDE 1,2-N-ACETYLGLUCOSAMINETRANSFERASE-RELATED"/>
    <property type="match status" value="1"/>
</dbReference>
<evidence type="ECO:0000256" key="1">
    <source>
        <dbReference type="ARBA" id="ARBA00022676"/>
    </source>
</evidence>
<dbReference type="AlphaFoldDB" id="D3DJ32"/>
<dbReference type="Proteomes" id="UP000002574">
    <property type="component" value="Chromosome"/>
</dbReference>
<keyword evidence="2 3" id="KW-0808">Transferase</keyword>
<dbReference type="EMBL" id="AP011112">
    <property type="protein sequence ID" value="BAI69834.1"/>
    <property type="molecule type" value="Genomic_DNA"/>
</dbReference>
<dbReference type="KEGG" id="hte:Hydth_1373"/>
<dbReference type="eggNOG" id="COG0859">
    <property type="taxonomic scope" value="Bacteria"/>
</dbReference>
<evidence type="ECO:0000313" key="4">
    <source>
        <dbReference type="Proteomes" id="UP000002574"/>
    </source>
</evidence>
<dbReference type="CDD" id="cd03789">
    <property type="entry name" value="GT9_LPS_heptosyltransferase"/>
    <property type="match status" value="1"/>
</dbReference>
<name>D3DJ32_HYDTT</name>
<dbReference type="Gene3D" id="3.40.50.2000">
    <property type="entry name" value="Glycogen Phosphorylase B"/>
    <property type="match status" value="2"/>
</dbReference>
<protein>
    <submittedName>
        <fullName evidence="3">ADP-heptose:LPS heptosyltransferase</fullName>
    </submittedName>
</protein>
<keyword evidence="4" id="KW-1185">Reference proteome</keyword>
<dbReference type="SUPFAM" id="SSF53756">
    <property type="entry name" value="UDP-Glycosyltransferase/glycogen phosphorylase"/>
    <property type="match status" value="1"/>
</dbReference>
<dbReference type="Pfam" id="PF01075">
    <property type="entry name" value="Glyco_transf_9"/>
    <property type="match status" value="1"/>
</dbReference>
<dbReference type="GO" id="GO:0008713">
    <property type="term" value="F:ADP-heptose-lipopolysaccharide heptosyltransferase activity"/>
    <property type="evidence" value="ECO:0007669"/>
    <property type="project" value="TreeGrafter"/>
</dbReference>
<proteinExistence type="predicted"/>
<sequence>MDKRALVIRFSSLGDVVLASCVIDPLKSMGYNPYLLTFEPYGDVFEDDRRVFVIQTKREELFKENTLKKLRGFDLYLDLHKNLRTVLLRLMLGGDWRVYKKDTLRRRLAVYFESFRKPYSVVNAYLRAIGYEDGKPKIEVSEKRLGFWRERLGDDFLCVGPGARYTKKRYPHFDALVELLVREGYKVVLVGDKRDRALTEGWNCINLCGELSLVDTLAVIKLSRVFVGNDSGLLHMARAVGTKAVQIYGGTHPTFGFSLSKDEGQVLLKGLRCQPCDPHGKGECKWGTYECLNIEPAVVKDKVLRLAFQGGY</sequence>
<reference evidence="3 4" key="1">
    <citation type="journal article" date="2010" name="J. Bacteriol.">
        <title>Complete genome sequence of the thermophilic, obligately chemolithoautotrophic hydrogen-oxidizing bacterium Hydrogenobacter thermophilus TK-6.</title>
        <authorList>
            <person name="Arai H."/>
            <person name="Kanbe H."/>
            <person name="Ishii M."/>
            <person name="Igarashi Y."/>
        </authorList>
    </citation>
    <scope>NUCLEOTIDE SEQUENCE [LARGE SCALE GENOMIC DNA]</scope>
    <source>
        <strain evidence="4">DSM 6534 / IAM 12695 / TK-6 [Tokyo]</strain>
    </source>
</reference>
<dbReference type="RefSeq" id="WP_012964014.1">
    <property type="nucleotide sequence ID" value="NC_013799.1"/>
</dbReference>
<dbReference type="PANTHER" id="PTHR30160">
    <property type="entry name" value="TETRAACYLDISACCHARIDE 4'-KINASE-RELATED"/>
    <property type="match status" value="1"/>
</dbReference>
<dbReference type="InterPro" id="IPR002201">
    <property type="entry name" value="Glyco_trans_9"/>
</dbReference>